<evidence type="ECO:0000256" key="1">
    <source>
        <dbReference type="SAM" id="SignalP"/>
    </source>
</evidence>
<protein>
    <recommendedName>
        <fullName evidence="2">PKD domain-containing protein</fullName>
    </recommendedName>
</protein>
<feature type="domain" description="PKD" evidence="2">
    <location>
        <begin position="180"/>
        <end position="220"/>
    </location>
</feature>
<dbReference type="InterPro" id="IPR013783">
    <property type="entry name" value="Ig-like_fold"/>
</dbReference>
<dbReference type="Gene3D" id="2.60.40.10">
    <property type="entry name" value="Immunoglobulins"/>
    <property type="match status" value="1"/>
</dbReference>
<name>A0A098S5T4_9BACT</name>
<feature type="chain" id="PRO_5001947914" description="PKD domain-containing protein" evidence="1">
    <location>
        <begin position="20"/>
        <end position="599"/>
    </location>
</feature>
<dbReference type="OrthoDB" id="9808897at2"/>
<proteinExistence type="predicted"/>
<comment type="caution">
    <text evidence="3">The sequence shown here is derived from an EMBL/GenBank/DDBJ whole genome shotgun (WGS) entry which is preliminary data.</text>
</comment>
<dbReference type="SUPFAM" id="SSF49299">
    <property type="entry name" value="PKD domain"/>
    <property type="match status" value="1"/>
</dbReference>
<dbReference type="Proteomes" id="UP000029736">
    <property type="component" value="Unassembled WGS sequence"/>
</dbReference>
<evidence type="ECO:0000313" key="3">
    <source>
        <dbReference type="EMBL" id="KGE86587.1"/>
    </source>
</evidence>
<dbReference type="InterPro" id="IPR000601">
    <property type="entry name" value="PKD_dom"/>
</dbReference>
<dbReference type="EMBL" id="JPOS01000077">
    <property type="protein sequence ID" value="KGE86587.1"/>
    <property type="molecule type" value="Genomic_DNA"/>
</dbReference>
<organism evidence="3 4">
    <name type="scientific">Phaeodactylibacter xiamenensis</name>
    <dbReference type="NCBI Taxonomy" id="1524460"/>
    <lineage>
        <taxon>Bacteria</taxon>
        <taxon>Pseudomonadati</taxon>
        <taxon>Bacteroidota</taxon>
        <taxon>Saprospiria</taxon>
        <taxon>Saprospirales</taxon>
        <taxon>Haliscomenobacteraceae</taxon>
        <taxon>Phaeodactylibacter</taxon>
    </lineage>
</organism>
<keyword evidence="4" id="KW-1185">Reference proteome</keyword>
<feature type="signal peptide" evidence="1">
    <location>
        <begin position="1"/>
        <end position="19"/>
    </location>
</feature>
<sequence length="599" mass="64547">MKYLYLTILLWGLSLSAKANCPGCTVNLPALPEDTIYISAAPDGQVGQFYSEDLSFRLPQTTTPVNATDPDTPPGLPISQMTISSVANVPPGLQWEANQLAFDVSEVTDGCVRFCGTPLIPGLYEVEVIISAQVLVATQTSAVTIPILILPGQVISEGFTIDNTSGCGEVVANFINNVPSNGTDGFSYIWDFGNGQSSTAENPGTQVYDTPGEYGVSYQAIVDTFGHQLTEVVITDVDCNDIFGGAPDLVLEVYNPLGDKIFASDVVQNASLPVVFAPGIFIENGPYQIQVVDDDQGLDGGDDVCGVFGFVKTSNGELEDDGATVDITIINPVDTIRSEGIITVYEQPEKPELQGYSGEDLCDGDSLTLMTNYTENTQWYLDTVPLFEANGDLLSVGESGFYWVTYTNADGCSATSDTLLLDFNDLPAFPIFQIEQNLLFLLDPDTLPDPYELQWYLDEQPLEGGNDLEYCISTSGSYTLEVVNPLTGCSRSYTQSMTYDPDFPNCMPVSVEEAALQALKAYPTLLAPGAPVWISGDMPGGPMNIRLMNTLGQQLQSWRLEGGDVGETLRLDLPILATGVHYLQIQTKAGGKTIPVVIQ</sequence>
<evidence type="ECO:0000313" key="4">
    <source>
        <dbReference type="Proteomes" id="UP000029736"/>
    </source>
</evidence>
<gene>
    <name evidence="3" type="ORF">IX84_20770</name>
</gene>
<keyword evidence="1" id="KW-0732">Signal</keyword>
<accession>A0A098S5T4</accession>
<dbReference type="RefSeq" id="WP_044224773.1">
    <property type="nucleotide sequence ID" value="NZ_JBKAGJ010000025.1"/>
</dbReference>
<dbReference type="InterPro" id="IPR035986">
    <property type="entry name" value="PKD_dom_sf"/>
</dbReference>
<reference evidence="3 4" key="1">
    <citation type="journal article" date="2014" name="Int. J. Syst. Evol. Microbiol.">
        <title>Phaeodactylibacter xiamenensis gen. nov., sp. nov., a member of the family Saprospiraceae isolated from the marine alga Phaeodactylum tricornutum.</title>
        <authorList>
            <person name="Chen Z.Jr."/>
            <person name="Lei X."/>
            <person name="Lai Q."/>
            <person name="Li Y."/>
            <person name="Zhang B."/>
            <person name="Zhang J."/>
            <person name="Zhang H."/>
            <person name="Yang L."/>
            <person name="Zheng W."/>
            <person name="Tian Y."/>
            <person name="Yu Z."/>
            <person name="Xu H.Jr."/>
            <person name="Zheng T."/>
        </authorList>
    </citation>
    <scope>NUCLEOTIDE SEQUENCE [LARGE SCALE GENOMIC DNA]</scope>
    <source>
        <strain evidence="3 4">KD52</strain>
    </source>
</reference>
<dbReference type="PROSITE" id="PS50093">
    <property type="entry name" value="PKD"/>
    <property type="match status" value="1"/>
</dbReference>
<dbReference type="AlphaFoldDB" id="A0A098S5T4"/>
<evidence type="ECO:0000259" key="2">
    <source>
        <dbReference type="PROSITE" id="PS50093"/>
    </source>
</evidence>